<evidence type="ECO:0000313" key="7">
    <source>
        <dbReference type="EMBL" id="UYQ73714.1"/>
    </source>
</evidence>
<name>A0ABY6ISX4_9HYPH</name>
<evidence type="ECO:0000256" key="1">
    <source>
        <dbReference type="ARBA" id="ARBA00022475"/>
    </source>
</evidence>
<keyword evidence="8" id="KW-1185">Reference proteome</keyword>
<dbReference type="InterPro" id="IPR029052">
    <property type="entry name" value="Metallo-depent_PP-like"/>
</dbReference>
<accession>A0ABY6ISX4</accession>
<feature type="domain" description="Calcineurin-like phosphoesterase" evidence="6">
    <location>
        <begin position="11"/>
        <end position="210"/>
    </location>
</feature>
<dbReference type="CDD" id="cd07398">
    <property type="entry name" value="MPP_YbbF-LpxH"/>
    <property type="match status" value="1"/>
</dbReference>
<keyword evidence="3" id="KW-0479">Metal-binding</keyword>
<proteinExistence type="predicted"/>
<evidence type="ECO:0000256" key="5">
    <source>
        <dbReference type="ARBA" id="ARBA00023211"/>
    </source>
</evidence>
<sequence>MHSAQKPRQLRALFISDTHLGMRGAQAGALLDFLQSVEAECIYLVGDFVDGWKLRKSWHWPPACNRVIQHLLDCTRKGARIVYVPGNHDEFLREFAALRFGGIDVRERAIHTGADGRRYLVIHGDQFDVVVRHARWVSWLGDISYNLALRGAMLINRVRQRLGRPRWSLSGWARANVGRAAALIERFETALVREADEQGFDGVVCGHIHAAAIASHGSVTYLNCGDWVENCTAIVETREGRFELIRWVEETVPIRQAVLPPMQEATP</sequence>
<evidence type="ECO:0000259" key="6">
    <source>
        <dbReference type="Pfam" id="PF00149"/>
    </source>
</evidence>
<gene>
    <name evidence="7" type="ORF">OF122_08150</name>
</gene>
<keyword evidence="1" id="KW-1003">Cell membrane</keyword>
<evidence type="ECO:0000256" key="3">
    <source>
        <dbReference type="ARBA" id="ARBA00022723"/>
    </source>
</evidence>
<evidence type="ECO:0000313" key="8">
    <source>
        <dbReference type="Proteomes" id="UP001163882"/>
    </source>
</evidence>
<dbReference type="SUPFAM" id="SSF56300">
    <property type="entry name" value="Metallo-dependent phosphatases"/>
    <property type="match status" value="1"/>
</dbReference>
<keyword evidence="5" id="KW-0464">Manganese</keyword>
<dbReference type="Gene3D" id="3.60.21.10">
    <property type="match status" value="1"/>
</dbReference>
<keyword evidence="2" id="KW-0997">Cell inner membrane</keyword>
<organism evidence="7 8">
    <name type="scientific">Pelagibacterium flavum</name>
    <dbReference type="NCBI Taxonomy" id="2984530"/>
    <lineage>
        <taxon>Bacteria</taxon>
        <taxon>Pseudomonadati</taxon>
        <taxon>Pseudomonadota</taxon>
        <taxon>Alphaproteobacteria</taxon>
        <taxon>Hyphomicrobiales</taxon>
        <taxon>Devosiaceae</taxon>
        <taxon>Pelagibacterium</taxon>
    </lineage>
</organism>
<protein>
    <submittedName>
        <fullName evidence="7">UDP-2,3-diacylglucosamine diphosphatase</fullName>
    </submittedName>
</protein>
<dbReference type="PANTHER" id="PTHR34990:SF2">
    <property type="entry name" value="BLL8164 PROTEIN"/>
    <property type="match status" value="1"/>
</dbReference>
<dbReference type="Proteomes" id="UP001163882">
    <property type="component" value="Chromosome"/>
</dbReference>
<dbReference type="InterPro" id="IPR004843">
    <property type="entry name" value="Calcineurin-like_PHP"/>
</dbReference>
<keyword evidence="4" id="KW-0472">Membrane</keyword>
<evidence type="ECO:0000256" key="2">
    <source>
        <dbReference type="ARBA" id="ARBA00022519"/>
    </source>
</evidence>
<reference evidence="7" key="1">
    <citation type="submission" date="2022-10" db="EMBL/GenBank/DDBJ databases">
        <title>YIM 151497 complete genome.</title>
        <authorList>
            <person name="Chen X."/>
        </authorList>
    </citation>
    <scope>NUCLEOTIDE SEQUENCE</scope>
    <source>
        <strain evidence="7">YIM 151497</strain>
    </source>
</reference>
<dbReference type="PANTHER" id="PTHR34990">
    <property type="entry name" value="UDP-2,3-DIACYLGLUCOSAMINE HYDROLASE-RELATED"/>
    <property type="match status" value="1"/>
</dbReference>
<dbReference type="EMBL" id="CP107716">
    <property type="protein sequence ID" value="UYQ73714.1"/>
    <property type="molecule type" value="Genomic_DNA"/>
</dbReference>
<dbReference type="InterPro" id="IPR043461">
    <property type="entry name" value="LpxH-like"/>
</dbReference>
<dbReference type="Pfam" id="PF00149">
    <property type="entry name" value="Metallophos"/>
    <property type="match status" value="1"/>
</dbReference>
<dbReference type="RefSeq" id="WP_264227272.1">
    <property type="nucleotide sequence ID" value="NZ_CP107716.1"/>
</dbReference>
<evidence type="ECO:0000256" key="4">
    <source>
        <dbReference type="ARBA" id="ARBA00023136"/>
    </source>
</evidence>